<keyword evidence="7" id="KW-0472">Membrane</keyword>
<dbReference type="RefSeq" id="WP_091910874.1">
    <property type="nucleotide sequence ID" value="NZ_FNLO01000010.1"/>
</dbReference>
<evidence type="ECO:0000256" key="2">
    <source>
        <dbReference type="ARBA" id="ARBA00022475"/>
    </source>
</evidence>
<dbReference type="InterPro" id="IPR022924">
    <property type="entry name" value="Cardiolipin_synthase"/>
</dbReference>
<gene>
    <name evidence="10" type="ORF">SAMN05216551_110177</name>
</gene>
<dbReference type="PANTHER" id="PTHR21248:SF22">
    <property type="entry name" value="PHOSPHOLIPASE D"/>
    <property type="match status" value="1"/>
</dbReference>
<keyword evidence="6" id="KW-1133">Transmembrane helix</keyword>
<dbReference type="CDD" id="cd09159">
    <property type="entry name" value="PLDc_ybhO_like_2"/>
    <property type="match status" value="1"/>
</dbReference>
<evidence type="ECO:0000256" key="7">
    <source>
        <dbReference type="ARBA" id="ARBA00023136"/>
    </source>
</evidence>
<dbReference type="NCBIfam" id="TIGR04265">
    <property type="entry name" value="bac_cardiolipin"/>
    <property type="match status" value="1"/>
</dbReference>
<dbReference type="Pfam" id="PF13091">
    <property type="entry name" value="PLDc_2"/>
    <property type="match status" value="2"/>
</dbReference>
<dbReference type="PROSITE" id="PS50035">
    <property type="entry name" value="PLD"/>
    <property type="match status" value="2"/>
</dbReference>
<dbReference type="Gene3D" id="3.30.870.10">
    <property type="entry name" value="Endonuclease Chain A"/>
    <property type="match status" value="2"/>
</dbReference>
<keyword evidence="11" id="KW-1185">Reference proteome</keyword>
<dbReference type="InterPro" id="IPR001736">
    <property type="entry name" value="PLipase_D/transphosphatidylase"/>
</dbReference>
<evidence type="ECO:0000256" key="6">
    <source>
        <dbReference type="ARBA" id="ARBA00022989"/>
    </source>
</evidence>
<dbReference type="AlphaFoldDB" id="A0A1H2PTU5"/>
<feature type="domain" description="PLD phosphodiesterase" evidence="9">
    <location>
        <begin position="166"/>
        <end position="193"/>
    </location>
</feature>
<sequence>MKITSERKATLCAVLLTFVLTVIATLIVANFSSNVSDVKRAIPRLYSVDDPQFRLTMGTLLGPGIVDGNHVTALINGDQIFPAMLRDIRNAKRTIEFETYIYWSGGIGDAFADALADRARAGVKVHVLVDWVGSQRMDKQQIDKMVKAGVAFRQYRPLRWYTLDRMNNRTHRKLLVIDGRVGYTGGVGIAPEWTGHAQDAAHWRDSHFRIEGPVVGQMQAVAIDNWIKATGEVLHGDAYFPDIPRVGGTSAQVFSSEATGGSNVALMYMLAITAAQHSIYIANSYFVPDEAMRDTLLAALRRGVAVHVMVPGPHMDVETVRLASRADWGPLLAAGAKIYEYQPTMYHCKVMVVDGSFVSVGSTNFDARSFRLNDEANVNVFDGNLAHSQISAFEADVQHARRVTFDEWQNRPLREKMIERLFAWFGPLL</sequence>
<dbReference type="PANTHER" id="PTHR21248">
    <property type="entry name" value="CARDIOLIPIN SYNTHASE"/>
    <property type="match status" value="1"/>
</dbReference>
<dbReference type="EC" id="2.7.8.-" evidence="8"/>
<keyword evidence="2" id="KW-1003">Cell membrane</keyword>
<name>A0A1H2PTU5_9BURK</name>
<dbReference type="GO" id="GO:0032049">
    <property type="term" value="P:cardiolipin biosynthetic process"/>
    <property type="evidence" value="ECO:0007669"/>
    <property type="project" value="UniProtKB-UniRule"/>
</dbReference>
<dbReference type="EMBL" id="FNLO01000010">
    <property type="protein sequence ID" value="SDV50168.1"/>
    <property type="molecule type" value="Genomic_DNA"/>
</dbReference>
<keyword evidence="5" id="KW-0677">Repeat</keyword>
<accession>A0A1H2PTU5</accession>
<dbReference type="InterPro" id="IPR025202">
    <property type="entry name" value="PLD-like_dom"/>
</dbReference>
<evidence type="ECO:0000256" key="8">
    <source>
        <dbReference type="NCBIfam" id="TIGR04265"/>
    </source>
</evidence>
<dbReference type="STRING" id="1770053.SAMN05216551_110177"/>
<dbReference type="OrthoDB" id="9762009at2"/>
<dbReference type="SMART" id="SM00155">
    <property type="entry name" value="PLDc"/>
    <property type="match status" value="2"/>
</dbReference>
<proteinExistence type="predicted"/>
<dbReference type="GO" id="GO:0005886">
    <property type="term" value="C:plasma membrane"/>
    <property type="evidence" value="ECO:0007669"/>
    <property type="project" value="UniProtKB-SubCell"/>
</dbReference>
<dbReference type="CDD" id="cd09110">
    <property type="entry name" value="PLDc_CLS_1"/>
    <property type="match status" value="1"/>
</dbReference>
<evidence type="ECO:0000256" key="5">
    <source>
        <dbReference type="ARBA" id="ARBA00022737"/>
    </source>
</evidence>
<evidence type="ECO:0000313" key="11">
    <source>
        <dbReference type="Proteomes" id="UP000243719"/>
    </source>
</evidence>
<dbReference type="GO" id="GO:0008808">
    <property type="term" value="F:cardiolipin synthase activity"/>
    <property type="evidence" value="ECO:0007669"/>
    <property type="project" value="UniProtKB-UniRule"/>
</dbReference>
<evidence type="ECO:0000256" key="1">
    <source>
        <dbReference type="ARBA" id="ARBA00004236"/>
    </source>
</evidence>
<dbReference type="Proteomes" id="UP000243719">
    <property type="component" value="Unassembled WGS sequence"/>
</dbReference>
<feature type="domain" description="PLD phosphodiesterase" evidence="9">
    <location>
        <begin position="342"/>
        <end position="369"/>
    </location>
</feature>
<keyword evidence="3" id="KW-0808">Transferase</keyword>
<evidence type="ECO:0000256" key="3">
    <source>
        <dbReference type="ARBA" id="ARBA00022679"/>
    </source>
</evidence>
<protein>
    <recommendedName>
        <fullName evidence="8">Cardiolipin synthase</fullName>
        <ecNumber evidence="8">2.7.8.-</ecNumber>
    </recommendedName>
</protein>
<organism evidence="10 11">
    <name type="scientific">Chitinasiproducens palmae</name>
    <dbReference type="NCBI Taxonomy" id="1770053"/>
    <lineage>
        <taxon>Bacteria</taxon>
        <taxon>Pseudomonadati</taxon>
        <taxon>Pseudomonadota</taxon>
        <taxon>Betaproteobacteria</taxon>
        <taxon>Burkholderiales</taxon>
        <taxon>Burkholderiaceae</taxon>
        <taxon>Chitinasiproducens</taxon>
    </lineage>
</organism>
<evidence type="ECO:0000256" key="4">
    <source>
        <dbReference type="ARBA" id="ARBA00022692"/>
    </source>
</evidence>
<dbReference type="SUPFAM" id="SSF56024">
    <property type="entry name" value="Phospholipase D/nuclease"/>
    <property type="match status" value="2"/>
</dbReference>
<comment type="subcellular location">
    <subcellularLocation>
        <location evidence="1">Cell membrane</location>
    </subcellularLocation>
</comment>
<reference evidence="11" key="1">
    <citation type="submission" date="2016-09" db="EMBL/GenBank/DDBJ databases">
        <authorList>
            <person name="Varghese N."/>
            <person name="Submissions S."/>
        </authorList>
    </citation>
    <scope>NUCLEOTIDE SEQUENCE [LARGE SCALE GENOMIC DNA]</scope>
    <source>
        <strain evidence="11">JS23</strain>
    </source>
</reference>
<evidence type="ECO:0000313" key="10">
    <source>
        <dbReference type="EMBL" id="SDV50168.1"/>
    </source>
</evidence>
<keyword evidence="4" id="KW-0812">Transmembrane</keyword>
<evidence type="ECO:0000259" key="9">
    <source>
        <dbReference type="PROSITE" id="PS50035"/>
    </source>
</evidence>